<evidence type="ECO:0000313" key="2">
    <source>
        <dbReference type="EMBL" id="MST76560.1"/>
    </source>
</evidence>
<dbReference type="EMBL" id="VUNF01000002">
    <property type="protein sequence ID" value="MST76560.1"/>
    <property type="molecule type" value="Genomic_DNA"/>
</dbReference>
<name>A0A6I2TXR6_9BACT</name>
<reference evidence="2 3" key="1">
    <citation type="submission" date="2019-08" db="EMBL/GenBank/DDBJ databases">
        <title>In-depth cultivation of the pig gut microbiome towards novel bacterial diversity and tailored functional studies.</title>
        <authorList>
            <person name="Wylensek D."/>
            <person name="Hitch T.C.A."/>
            <person name="Clavel T."/>
        </authorList>
    </citation>
    <scope>NUCLEOTIDE SEQUENCE [LARGE SCALE GENOMIC DNA]</scope>
    <source>
        <strain evidence="2 3">LKV-178-WT-2C</strain>
    </source>
</reference>
<feature type="transmembrane region" description="Helical" evidence="1">
    <location>
        <begin position="20"/>
        <end position="40"/>
    </location>
</feature>
<evidence type="ECO:0000313" key="3">
    <source>
        <dbReference type="Proteomes" id="UP000450161"/>
    </source>
</evidence>
<evidence type="ECO:0000256" key="1">
    <source>
        <dbReference type="SAM" id="Phobius"/>
    </source>
</evidence>
<organism evidence="2 3">
    <name type="scientific">Segatella copri</name>
    <dbReference type="NCBI Taxonomy" id="165179"/>
    <lineage>
        <taxon>Bacteria</taxon>
        <taxon>Pseudomonadati</taxon>
        <taxon>Bacteroidota</taxon>
        <taxon>Bacteroidia</taxon>
        <taxon>Bacteroidales</taxon>
        <taxon>Prevotellaceae</taxon>
        <taxon>Segatella</taxon>
    </lineage>
</organism>
<comment type="caution">
    <text evidence="2">The sequence shown here is derived from an EMBL/GenBank/DDBJ whole genome shotgun (WGS) entry which is preliminary data.</text>
</comment>
<keyword evidence="1" id="KW-0472">Membrane</keyword>
<sequence length="61" mass="7154">MYYQGLLVSLHRQFPPSLSTMLKCVGLFCFYGYMATRIPFIKTYSTPHELVQLLKTRGMKF</sequence>
<gene>
    <name evidence="2" type="ORF">FYJ72_02385</name>
</gene>
<proteinExistence type="predicted"/>
<accession>A0A6I2TXR6</accession>
<dbReference type="AlphaFoldDB" id="A0A6I2TXR6"/>
<protein>
    <submittedName>
        <fullName evidence="2">Uncharacterized protein</fullName>
    </submittedName>
</protein>
<keyword evidence="1" id="KW-1133">Transmembrane helix</keyword>
<dbReference type="Proteomes" id="UP000450161">
    <property type="component" value="Unassembled WGS sequence"/>
</dbReference>
<keyword evidence="1" id="KW-0812">Transmembrane</keyword>